<evidence type="ECO:0000256" key="3">
    <source>
        <dbReference type="ARBA" id="ARBA00022692"/>
    </source>
</evidence>
<feature type="compositionally biased region" description="Basic residues" evidence="7">
    <location>
        <begin position="148"/>
        <end position="161"/>
    </location>
</feature>
<keyword evidence="5 8" id="KW-1133">Transmembrane helix</keyword>
<dbReference type="Pfam" id="PF01105">
    <property type="entry name" value="EMP24_GP25L"/>
    <property type="match status" value="1"/>
</dbReference>
<keyword evidence="6 8" id="KW-0472">Membrane</keyword>
<accession>A0A1C3KM29</accession>
<comment type="subcellular location">
    <subcellularLocation>
        <location evidence="1">Membrane</location>
        <topology evidence="1">Single-pass type I membrane protein</topology>
    </subcellularLocation>
</comment>
<evidence type="ECO:0000259" key="9">
    <source>
        <dbReference type="SMART" id="SM01190"/>
    </source>
</evidence>
<dbReference type="InterPro" id="IPR015720">
    <property type="entry name" value="Emp24-like"/>
</dbReference>
<dbReference type="PANTHER" id="PTHR22811">
    <property type="entry name" value="TRANSMEMBRANE EMP24 DOMAIN-CONTAINING PROTEIN"/>
    <property type="match status" value="1"/>
</dbReference>
<feature type="compositionally biased region" description="Basic and acidic residues" evidence="7">
    <location>
        <begin position="104"/>
        <end position="141"/>
    </location>
</feature>
<evidence type="ECO:0000256" key="8">
    <source>
        <dbReference type="SAM" id="Phobius"/>
    </source>
</evidence>
<feature type="transmembrane region" description="Helical" evidence="8">
    <location>
        <begin position="424"/>
        <end position="446"/>
    </location>
</feature>
<dbReference type="Proteomes" id="UP000219799">
    <property type="component" value="Chromosome 5"/>
</dbReference>
<gene>
    <name evidence="10" type="primary">PmlGA01_050028400</name>
    <name evidence="10" type="ORF">PMLGA01_050028400</name>
</gene>
<feature type="region of interest" description="Disordered" evidence="7">
    <location>
        <begin position="216"/>
        <end position="243"/>
    </location>
</feature>
<dbReference type="SMART" id="SM01190">
    <property type="entry name" value="EMP24_GP25L"/>
    <property type="match status" value="1"/>
</dbReference>
<feature type="domain" description="GOLD" evidence="9">
    <location>
        <begin position="279"/>
        <end position="451"/>
    </location>
</feature>
<feature type="compositionally biased region" description="Basic and acidic residues" evidence="7">
    <location>
        <begin position="77"/>
        <end position="97"/>
    </location>
</feature>
<feature type="region of interest" description="Disordered" evidence="7">
    <location>
        <begin position="47"/>
        <end position="184"/>
    </location>
</feature>
<evidence type="ECO:0000313" key="10">
    <source>
        <dbReference type="EMBL" id="SBT75057.1"/>
    </source>
</evidence>
<evidence type="ECO:0000313" key="11">
    <source>
        <dbReference type="Proteomes" id="UP000219799"/>
    </source>
</evidence>
<evidence type="ECO:0000256" key="7">
    <source>
        <dbReference type="SAM" id="MobiDB-lite"/>
    </source>
</evidence>
<keyword evidence="4" id="KW-0732">Signal</keyword>
<sequence>MNVKEQSGKKRNIYRFKRKRTLVRPIFVLFLLIFLHTVVDYVLSNKNTGRDKKKNADGKKGMNKKNKSAPSGGSHSDTSRIDKRHNDIKHSDNEYSDSKYSNNKHSDSKYSDSKHSDNKHSDSKNSDSKRSDSKHSDDDNSGKSGKTGNKKYKNKKKRSKDNKKISVDDHFGQVNEEDTHNNIGSEEDHFMEDFSKFEKNFHQDLQDEDGSLDYMEDESEYGENEHEIPDNPNIDENSNDMKPNANDYQYHENDDIIEPDDELTNMWNKNMQNFEPSTLLTFEIPGNSEDFLFEEILKPNTYFRGVFYSNNESEDNKIEFLISDPDSEIIFRKEASEGIFYFYTVKTGVYTITLRNNKWVGKKLTTVALGLGENPSLKSDDIKSFTNYIDKILSETRKLKNEIKYLSSKHMAHMHKMKKITNKAFLYCFIKLFVLIFLSLFTIYYIKNLVMNKRVL</sequence>
<keyword evidence="3 8" id="KW-0812">Transmembrane</keyword>
<evidence type="ECO:0000256" key="2">
    <source>
        <dbReference type="ARBA" id="ARBA00007104"/>
    </source>
</evidence>
<feature type="transmembrane region" description="Helical" evidence="8">
    <location>
        <begin position="21"/>
        <end position="43"/>
    </location>
</feature>
<evidence type="ECO:0000256" key="5">
    <source>
        <dbReference type="ARBA" id="ARBA00022989"/>
    </source>
</evidence>
<evidence type="ECO:0000256" key="6">
    <source>
        <dbReference type="ARBA" id="ARBA00023136"/>
    </source>
</evidence>
<feature type="compositionally biased region" description="Basic and acidic residues" evidence="7">
    <location>
        <begin position="162"/>
        <end position="171"/>
    </location>
</feature>
<comment type="similarity">
    <text evidence="2">Belongs to the EMP24/GP25L family.</text>
</comment>
<dbReference type="EMBL" id="LT594493">
    <property type="protein sequence ID" value="SBT75057.1"/>
    <property type="molecule type" value="Genomic_DNA"/>
</dbReference>
<dbReference type="GO" id="GO:0016020">
    <property type="term" value="C:membrane"/>
    <property type="evidence" value="ECO:0007669"/>
    <property type="project" value="UniProtKB-SubCell"/>
</dbReference>
<evidence type="ECO:0000256" key="1">
    <source>
        <dbReference type="ARBA" id="ARBA00004479"/>
    </source>
</evidence>
<evidence type="ECO:0000256" key="4">
    <source>
        <dbReference type="ARBA" id="ARBA00022729"/>
    </source>
</evidence>
<dbReference type="VEuPathDB" id="PlasmoDB:PmUG01_05038700"/>
<dbReference type="InterPro" id="IPR009038">
    <property type="entry name" value="GOLD_dom"/>
</dbReference>
<reference evidence="10 11" key="1">
    <citation type="submission" date="2016-06" db="EMBL/GenBank/DDBJ databases">
        <authorList>
            <consortium name="Pathogen Informatics"/>
        </authorList>
    </citation>
    <scope>NUCLEOTIDE SEQUENCE [LARGE SCALE GENOMIC DNA]</scope>
    <source>
        <strain evidence="10">PmlGA01</strain>
    </source>
</reference>
<organism evidence="10 11">
    <name type="scientific">Plasmodium malariae</name>
    <dbReference type="NCBI Taxonomy" id="5858"/>
    <lineage>
        <taxon>Eukaryota</taxon>
        <taxon>Sar</taxon>
        <taxon>Alveolata</taxon>
        <taxon>Apicomplexa</taxon>
        <taxon>Aconoidasida</taxon>
        <taxon>Haemosporida</taxon>
        <taxon>Plasmodiidae</taxon>
        <taxon>Plasmodium</taxon>
        <taxon>Plasmodium (Plasmodium)</taxon>
    </lineage>
</organism>
<proteinExistence type="inferred from homology"/>
<feature type="compositionally biased region" description="Basic and acidic residues" evidence="7">
    <location>
        <begin position="48"/>
        <end position="60"/>
    </location>
</feature>
<protein>
    <submittedName>
        <fullName evidence="10">Transmembrane emp24 domain-containing protein, putative</fullName>
    </submittedName>
</protein>
<dbReference type="AlphaFoldDB" id="A0A1C3KM29"/>
<name>A0A1C3KM29_PLAMA</name>